<feature type="domain" description="IPT/TIG" evidence="5">
    <location>
        <begin position="876"/>
        <end position="964"/>
    </location>
</feature>
<dbReference type="InterPro" id="IPR013783">
    <property type="entry name" value="Ig-like_fold"/>
</dbReference>
<dbReference type="Pfam" id="PF01833">
    <property type="entry name" value="TIG"/>
    <property type="match status" value="16"/>
</dbReference>
<feature type="transmembrane region" description="Helical" evidence="3">
    <location>
        <begin position="4366"/>
        <end position="4389"/>
    </location>
</feature>
<feature type="domain" description="IPT/TIG" evidence="5">
    <location>
        <begin position="1440"/>
        <end position="1519"/>
    </location>
</feature>
<feature type="transmembrane region" description="Helical" evidence="3">
    <location>
        <begin position="4863"/>
        <end position="4886"/>
    </location>
</feature>
<dbReference type="InterPro" id="IPR002909">
    <property type="entry name" value="IPT_dom"/>
</dbReference>
<feature type="chain" id="PRO_5035421566" description="IPT/TIG domain-containing protein" evidence="4">
    <location>
        <begin position="27"/>
        <end position="5261"/>
    </location>
</feature>
<keyword evidence="3" id="KW-0472">Membrane</keyword>
<dbReference type="InterPro" id="IPR014756">
    <property type="entry name" value="Ig_E-set"/>
</dbReference>
<keyword evidence="1 4" id="KW-0732">Signal</keyword>
<evidence type="ECO:0000256" key="3">
    <source>
        <dbReference type="SAM" id="Phobius"/>
    </source>
</evidence>
<dbReference type="PANTHER" id="PTHR46769">
    <property type="entry name" value="POLYCYSTIC KIDNEY AND HEPATIC DISEASE 1 (AUTOSOMAL RECESSIVE)-LIKE 1"/>
    <property type="match status" value="1"/>
</dbReference>
<feature type="signal peptide" evidence="4">
    <location>
        <begin position="1"/>
        <end position="26"/>
    </location>
</feature>
<feature type="domain" description="IPT/TIG" evidence="5">
    <location>
        <begin position="2994"/>
        <end position="3084"/>
    </location>
</feature>
<feature type="domain" description="IPT/TIG" evidence="5">
    <location>
        <begin position="1898"/>
        <end position="1993"/>
    </location>
</feature>
<dbReference type="Proteomes" id="UP000794436">
    <property type="component" value="Unassembled WGS sequence"/>
</dbReference>
<sequence>MKPRFFSTRFALYLGVLVVLCQLVYGGRIQSPHLMWSASPLSAVSHSGPNAVWTDVLDTFVDFELTNEAVVLISFDVAVSRFQDINDRVRASAEESELAFRIVLDGLPYRQSGTTVGDHEPLTTTASGYLATEVSAGVHKAQLQWRKLGDGVQTWYIRSDVLDGFSGGRNLIVSVQHEYLWSVQPLSAASITSLDEWEPVTDMTLHVRLTDTTKARIFYKIPVRPQLIRYIRDASAYDELVTVLEINGLRFRETGSFGLMEGSSKSSLTLEGSLITTLDPGDYSIVLLWKRFPGSDRPWFSAPSATDGFGMGRILAVVGDMSLEKVSVYNLKQYNQLQVGEWSDVGDSVIQFSLPTTSFVRLSYNLPLSQKDNPQFSSWSTDTWNRIQTRLVIDGIAYRHLSSYVDGTVRGIKNARASMVLSLAQGTHTARLQWQNVDGSRWKSVSYITDHASAYASVFISVNSWNNNPVVQCPSSIGGMEDTPLVITSISISDSKESMALGYDVTVRLSVQHGVLTLSPTSGITYTAGDGFRDDFILFSGSLSSVNTLLSKIQYESFLNWYGSEELVIYVSEQGSTGYAPRSSDQKTVVLQILSVNDPPHILVPSGQYVTEDQEISIFGVSAQDVDVAQAPKDAVFEVQLYVLSGVLSLGSYSNVEFLEGDGNANRLFRFRGDLQEVNTALFEVRYRPDQDFNSKQHMERIGIRLIDYNSRDGTRTEVSAAIPIVVGAKDDPMVVVTRQMFSVSLSGYGVDTYPTNRPRTVQFRITTNGTEYSAPLTFSYTDAPRITRVQPVLASAAGGDTITIFGENFADDPESLCWFGGTYTTSVVYVSSSQLKCSTPMIQLPNGSLDQSLKLALVLGRTDFAAPVNYTAFATPVLERSDPMTMSGFQEELLLYGRGFRNISTAACVFESSVKQLGRATYVNDTAIKCTAPIILNPNRLIRVFVTLTGELPRSSPSTFVVVKNVALPVILKVSPLVVTVDGGQEVSVEGTSLSSENDLWCEFKGAPTVRMIVQTSTRAVCVSPAFLSSSTYTQVAIVAKQKDSSPKTLAIFQILVLAPMDVVHISPSFGLPKGGNRVVLVLKTAELKVLAQNLITKERASAIEVSVSVDGVLYSPGLSVPLSTHSLQLIEMSPSFGPASMESNVWLSGDGFDVADGPLMCVFGASDDLFLPTTSVNRTHAVCQVPPKTSNDGWYLPVRLQTESQRVISNSLMYRYTEDIVVDSVLPKILFVGQNCTITLQGTGFQKGLITRCVLLDASDSQVAELPLIELFWMQVACVVEVSLQPGTYEVGFTVNSGDMIRTKQTVEPPTGTYMLRILCDPSDTNDATPMASFSVTFTAAPIVHSFTPQLFLVGGSFDLELLGAFFAPFSRIRCEFYSIDRDIRAQDAVYVSSTHLRCKTPYVGAARRIEFAVVLTQAGGDSNRNVLFRGDFQLVDMPKEVQVNPDHGIARGTNFVPFSAVSCRFGSPPLVTRGVCESVNRVRCRIPPSPIAKSVRIAISFNSVDFIETPQTFEYVEGLSVRRVTPTSGEVTGGTVVNVFGGEFRVDDQIECFFGEHASATPAAIVSMSQLQCITPPVPEVLGAITLRLESVRLRTSGSLARAFQYTKPVLVKVVSPGVAFERMPVLLDVFGVGFVHSPELQCVFKGGNNGKPAMNVNARAMWVSESQIKCSLPSNYNASAENVRVGVTNNAQDVAWSPLDASLKLITRFDIESIYPSLGSRRGGTPVQIRGKLSGSFTSVWCRFGQRSGVVVSAMIISSSEIECATPALNGVLMATNELQQVSVELSVNGKDFISTTFSFQYVEEPHVHRVSPVQGTMEGSTTVTITGTDFIQESQMAWCRFGEQEVRAMVRSSTELVCVAPANAFVESVALEVSMNDGVDYTEDLVQYRYVPPARIRQLSPLLGPVEGGTLLTISGHGFYTSRFMQCCFGSQFRCTLARLVRGDKEIRCRTPISVELPPTPSVMMPVTVLLTLNGQDFVRLHQVFEYYSAPVVERIEPSFGEATGGTPVLVRGRNFRYSVSLSCRFGMMSVQARFINDSQMLCLSPPGQDGVATTVAVTLNGQDFSSSDEVVFTYVSLPLVFSVTPPFGLVQGGTELRLRGSMLPLNASEVSCVFEFDANVVATPAIVDSETSARCISPRMKSPGTAMLTMTMDGIISPASRPLPFNYFAPAVVQALKPWLVESTGGSMLTLYGHHFVASHTLACCFSSVGSIRDVLTPQCTPGTRAGSSKVRCVSPALLAGAVDVVIQMDGVILSDKALRLQVHNPVQVFDVSPHHGSYRGNTSISVVGANFLLTSTLSCCFETIRVSAAFVNSTMITCTTPPFGIRSVSVQVSLNGQDCHNNAASAVLYNFTPPATIARVVPAVGTVRGGTRVAIHGENFVNSTSFATFGSIRGDCIAANASFMACQAPEQLQSGTVHVAVTSNGVDLSTDTIVYTYWPEEAVTKIAPTKHVARGNGMLTVDALHVRDSNALSCFFGQDVSARAVYQSSTRVYCPIPQMLLPGVYGVSVSNDGVLKASRMATLELLSPPLVVSMDPVAGYVNGGQLVTIQGARLDMVSHCRFGELLSTAVVFRSEELQCLVPASGIEGVVDVHLVAFGVSLPSSGFTFKYLSRADRTQQELGISVPRQAEQLSIPIVRTLTPSRAPTQGGTRITVDGLGFSNSMEIACRFGDNVLVKAEYRSAERVVCRSPRTTPGRYTLQVTNDGMNFSNAPIYVDVYTDAYVESISPRSGPRTGGTAVTVYGMHFLSTSLTRCRFGDQGEMQVVKFVSSSEIVCLSPPQRDASNVAPVVVMSNNASFTSNPVFFTYTTHADIVSITPRIGSIRGGTELLIKGYDLEISERDRFVCRIGTQRVNAHLLTPSLVRCITPAVQTPGKYDVQISTNGQDFTKSRVEFEFIPEIELGRLAPSLSPALDASTVITVYGSGFLHTVDLACFFDGVRVLATWESSNEIRCATPRRKPGRTIVRVTNNGVDKSLAALPFYFVRDVSITRIRPSRGPIEGGTPVFIQGRNFLNATLLACRFAEELVVAKYISESLLVCVAPRQLRNLMSVQGRVSIEVTLNHQDFTKSGLQYTYLQRCPVGHVCMNGNIRPSPNGTISNAQNGGGNFTLCAPGLFQPRQGQLACLRCPVGFYCSDYGMTKPVICPAGMVCDTHGLRIPEKQCPSGHYCRQGTKTTDIKDFMTNPEYLVDKEMQLVSFLDKNRAWSMIPRLYPAIGSRRIEHPPIETTCDLRVCDEANPSILLAERPYACPVGMYCRRGVTMQQAVTKNFTTPQKCFAGFFCPRGSSTPEGSGPCPTGHYCPSEVDAIVCPAGHYCPGVGNIKPRQCYPGTYNPSPKQSSCTLCPTGYICPQWAMLAPVLCPAGFVCISTGLSAPALLCPPGYICSEGTRSLDPSDVNPFRPMPCPKGTYCLGGVAHGQTIEWLPNRQEGAQAPQVCTEGTYCEEATTSASGTSDCFSGHYCPPGSSFPIQAPVGSFSGSTGSVASTLCFPGTYTPLKATVKCEICPAGHTCPGYGTYIPTICPRGLYRSLADSITCRPCPEGTWSPHTGVTDVSFCEMCPPGRVCGSSAMSSLSSSLPCAAGYVCGEGTNRRGQFDHLCPGGHYCHSATTLTEQYANVCERGNVCVRGTKDTEKNKNKCPDGKFCPLGTANMTSIYIQCPSDTWTGAGRDELLDCVIRPVPVCDKRSTRQYYPQFQYHTQGNVISYDSTVETDRTGEVQVARVVYPVNESASVPFWRNDSVDALYACPPMGSVAGGMLITVFGTNFLDTGRLACSFQLREGGHVLTTPAFYVNSTRVTCRTPPYTGTGSTDDTFHLDIDVRVSNFGRRFSETAAAFRYISKKTMKSYKVKDEYAACLSSVMGQGEQLAPDHKAWFALRGLSKAKLSFDFRHIPPDLVYDEHYKIAIFVKNSTCEYHSCDSRGVIHPGGPEIETWPCLLPVELPNWFMSTDVDKHDLLNITLLALEDVVFKIEIHITYGLYTSTAPLFVNSTVVQIKTPVRSNVTQGLAADTRPLSRAISNEEELVTRDYLFLIAYFGGDGDYTSPPLNLPPKYREFERGRVLVSHNVSSSSTQVPLVLDSIQQVKPSSSYWVMPYGSAELTHQMAEKYRETFHEIYLDPTDPTGTQYLFKFEKVLLSYVPFISNCMEYDSYMPLFDLLESDQCQLPDMTSELGEYGRNWWRRQFPSLPNQDDIRHVGPLDVFQDPVADLCQMDVQCNYEEDLPNAEVTPRWFEQAQDTALYYILREPTTLANYFRGGAYYDDLYDELGSDYFIPVTVDNSAAQTLQGDCSTLCFPRHVTLDIAYYQLNDEVKRIIKAQLIYENYDRNASNTAYTFSVNLHALSYFELIIQFAFERQVYVVLFIVIGGLMSAAAFIFWLVVRLTTFLESPPRLRFWSVFSLIAPPPSLGVVLACVPVFGVVMSFYVLVKGDKFFSYRTSSGYWFIDSIVKHYMEDKIDPEEVDATRNGRMGLCFLTLGLYLIVLGSKIFLPKSIAVSEKIIHEKNDVEAKERNIWWPTQWKRANMIYTSIRLGLFLVLMLELSFWSSFGDYMFYVIVATEFVNAQVEGWIEGQLKEALLMAPLVSALSLIGGLMTFGATDFGDFVMGNSLDFGMMLLQRVYVDVAFEAIGEFNSMVFNYILEKLKKVGKVALLLFRSFTRSTVANPTDTAAVAPEEGKKEGGEEKKEEDEEPVETVEPIIDFYAGCSMDRLAMFYQPVLILLMMFFREEVMLPILYNIREKDMEIYLWYSLIILAFQLVIEVFVLNAVELFQGWKLYDYLVYCRYRFLQREHRWKGMEPNLDECIEENLRTLDQMCFSSQLFMMCTIHITGMVFFVVAIEIMARARYNLFGDPAMPLLAAFVLSVAYFVHHFVFWLAVKLEFWKIKHENTAWLAPPDEDDEFGVPRWDELEKIKGASHEAYLMNQRITSETFRFKFLNYNRSWIVNQLPSILTPRTLRRARPYLLAQFAKILDSLNPQVSEDDDADDDGRPKFGPVTLSASSRTIIRLWLARARRIQRLKSVVQPIIQQARKSECEMCLSRRQLQVELAIPIEILGDKFEAQSLAEEFDAAGWKEFFVKHEKFKTICLNCIAHLRETEARGGGRGFGGAGYGGDGYGGPDGDWGQVQLNAASYALMQKWYKKAQDRVFGKHGGKRRNMVDVSDDEEEVMARHFEWTKKPVALNAASTALARKWIMTARQSLRESGRMSTRIPENLTAVPLSVRGGSATPVPKPAMKMGAAGGEAVRISKMRRK</sequence>
<feature type="domain" description="IPT/TIG" evidence="5">
    <location>
        <begin position="2728"/>
        <end position="2816"/>
    </location>
</feature>
<evidence type="ECO:0000259" key="5">
    <source>
        <dbReference type="SMART" id="SM00429"/>
    </source>
</evidence>
<feature type="domain" description="IPT/TIG" evidence="5">
    <location>
        <begin position="1715"/>
        <end position="1807"/>
    </location>
</feature>
<feature type="domain" description="IPT/TIG" evidence="5">
    <location>
        <begin position="2083"/>
        <end position="2174"/>
    </location>
</feature>
<feature type="transmembrane region" description="Helical" evidence="3">
    <location>
        <begin position="4829"/>
        <end position="4851"/>
    </location>
</feature>
<feature type="domain" description="IPT/TIG" evidence="5">
    <location>
        <begin position="3756"/>
        <end position="3848"/>
    </location>
</feature>
<feature type="domain" description="IPT/TIG" evidence="5">
    <location>
        <begin position="2361"/>
        <end position="2445"/>
    </location>
</feature>
<feature type="transmembrane region" description="Helical" evidence="3">
    <location>
        <begin position="4477"/>
        <end position="4498"/>
    </location>
</feature>
<gene>
    <name evidence="6" type="ORF">Poli38472_002229</name>
</gene>
<keyword evidence="3" id="KW-1133">Transmembrane helix</keyword>
<evidence type="ECO:0000256" key="4">
    <source>
        <dbReference type="SAM" id="SignalP"/>
    </source>
</evidence>
<keyword evidence="3" id="KW-0812">Transmembrane</keyword>
<feature type="transmembrane region" description="Helical" evidence="3">
    <location>
        <begin position="4754"/>
        <end position="4776"/>
    </location>
</feature>
<feature type="domain" description="IPT/TIG" evidence="5">
    <location>
        <begin position="1995"/>
        <end position="2081"/>
    </location>
</feature>
<feature type="domain" description="IPT/TIG" evidence="5">
    <location>
        <begin position="969"/>
        <end position="1057"/>
    </location>
</feature>
<dbReference type="CDD" id="cd00603">
    <property type="entry name" value="IPT_PCSR"/>
    <property type="match status" value="4"/>
</dbReference>
<reference evidence="6" key="1">
    <citation type="submission" date="2019-03" db="EMBL/GenBank/DDBJ databases">
        <title>Long read genome sequence of the mycoparasitic Pythium oligandrum ATCC 38472 isolated from sugarbeet rhizosphere.</title>
        <authorList>
            <person name="Gaulin E."/>
        </authorList>
    </citation>
    <scope>NUCLEOTIDE SEQUENCE</scope>
    <source>
        <strain evidence="6">ATCC 38472_TT</strain>
    </source>
</reference>
<organism evidence="6 7">
    <name type="scientific">Pythium oligandrum</name>
    <name type="common">Mycoparasitic fungus</name>
    <dbReference type="NCBI Taxonomy" id="41045"/>
    <lineage>
        <taxon>Eukaryota</taxon>
        <taxon>Sar</taxon>
        <taxon>Stramenopiles</taxon>
        <taxon>Oomycota</taxon>
        <taxon>Peronosporomycetes</taxon>
        <taxon>Pythiales</taxon>
        <taxon>Pythiaceae</taxon>
        <taxon>Pythium</taxon>
    </lineage>
</organism>
<feature type="transmembrane region" description="Helical" evidence="3">
    <location>
        <begin position="4627"/>
        <end position="4649"/>
    </location>
</feature>
<proteinExistence type="predicted"/>
<comment type="caution">
    <text evidence="6">The sequence shown here is derived from an EMBL/GenBank/DDBJ whole genome shotgun (WGS) entry which is preliminary data.</text>
</comment>
<protein>
    <recommendedName>
        <fullName evidence="5">IPT/TIG domain-containing protein</fullName>
    </recommendedName>
</protein>
<feature type="region of interest" description="Disordered" evidence="2">
    <location>
        <begin position="4676"/>
        <end position="4700"/>
    </location>
</feature>
<feature type="domain" description="IPT/TIG" evidence="5">
    <location>
        <begin position="2641"/>
        <end position="2723"/>
    </location>
</feature>
<feature type="compositionally biased region" description="Basic and acidic residues" evidence="2">
    <location>
        <begin position="4683"/>
        <end position="4693"/>
    </location>
</feature>
<feature type="domain" description="IPT/TIG" evidence="5">
    <location>
        <begin position="2535"/>
        <end position="2618"/>
    </location>
</feature>
<dbReference type="SMART" id="SM01411">
    <property type="entry name" value="Ephrin_rec_like"/>
    <property type="match status" value="6"/>
</dbReference>
<evidence type="ECO:0000256" key="1">
    <source>
        <dbReference type="ARBA" id="ARBA00022729"/>
    </source>
</evidence>
<dbReference type="Gene3D" id="2.60.40.10">
    <property type="entry name" value="Immunoglobulins"/>
    <property type="match status" value="22"/>
</dbReference>
<evidence type="ECO:0000313" key="6">
    <source>
        <dbReference type="EMBL" id="TMW63288.1"/>
    </source>
</evidence>
<feature type="transmembrane region" description="Helical" evidence="3">
    <location>
        <begin position="4401"/>
        <end position="4434"/>
    </location>
</feature>
<evidence type="ECO:0000256" key="2">
    <source>
        <dbReference type="SAM" id="MobiDB-lite"/>
    </source>
</evidence>
<dbReference type="EMBL" id="SPLM01000072">
    <property type="protein sequence ID" value="TMW63288.1"/>
    <property type="molecule type" value="Genomic_DNA"/>
</dbReference>
<dbReference type="InterPro" id="IPR052387">
    <property type="entry name" value="Fibrocystin"/>
</dbReference>
<dbReference type="CDD" id="cd00102">
    <property type="entry name" value="IPT"/>
    <property type="match status" value="12"/>
</dbReference>
<dbReference type="SMART" id="SM00429">
    <property type="entry name" value="IPT"/>
    <property type="match status" value="19"/>
</dbReference>
<dbReference type="SUPFAM" id="SSF81296">
    <property type="entry name" value="E set domains"/>
    <property type="match status" value="19"/>
</dbReference>
<feature type="transmembrane region" description="Helical" evidence="3">
    <location>
        <begin position="4585"/>
        <end position="4607"/>
    </location>
</feature>
<evidence type="ECO:0000313" key="7">
    <source>
        <dbReference type="Proteomes" id="UP000794436"/>
    </source>
</evidence>
<feature type="domain" description="IPT/TIG" evidence="5">
    <location>
        <begin position="2818"/>
        <end position="2905"/>
    </location>
</feature>
<dbReference type="Gene3D" id="2.10.50.10">
    <property type="entry name" value="Tumor Necrosis Factor Receptor, subunit A, domain 2"/>
    <property type="match status" value="2"/>
</dbReference>
<name>A0A8K1CHX2_PYTOL</name>
<feature type="domain" description="IPT/TIG" evidence="5">
    <location>
        <begin position="1521"/>
        <end position="1610"/>
    </location>
</feature>
<feature type="domain" description="IPT/TIG" evidence="5">
    <location>
        <begin position="2271"/>
        <end position="2359"/>
    </location>
</feature>
<feature type="domain" description="IPT/TIG" evidence="5">
    <location>
        <begin position="784"/>
        <end position="874"/>
    </location>
</feature>
<feature type="domain" description="IPT/TIG" evidence="5">
    <location>
        <begin position="1809"/>
        <end position="1896"/>
    </location>
</feature>
<dbReference type="OrthoDB" id="439917at2759"/>
<accession>A0A8K1CHX2</accession>
<dbReference type="PANTHER" id="PTHR46769:SF2">
    <property type="entry name" value="FIBROCYSTIN-L ISOFORM 2 PRECURSOR-RELATED"/>
    <property type="match status" value="1"/>
</dbReference>
<keyword evidence="7" id="KW-1185">Reference proteome</keyword>
<feature type="domain" description="IPT/TIG" evidence="5">
    <location>
        <begin position="1343"/>
        <end position="1438"/>
    </location>
</feature>